<dbReference type="SMART" id="SM00181">
    <property type="entry name" value="EGF"/>
    <property type="match status" value="12"/>
</dbReference>
<dbReference type="PROSITE" id="PS50026">
    <property type="entry name" value="EGF_3"/>
    <property type="match status" value="5"/>
</dbReference>
<dbReference type="SUPFAM" id="SSF57184">
    <property type="entry name" value="Growth factor receptor domain"/>
    <property type="match status" value="2"/>
</dbReference>
<feature type="disulfide bond" evidence="1">
    <location>
        <begin position="128"/>
        <end position="138"/>
    </location>
</feature>
<dbReference type="InterPro" id="IPR048407">
    <property type="entry name" value="Dumpy_DPY"/>
</dbReference>
<dbReference type="PANTHER" id="PTHR22963:SF39">
    <property type="entry name" value="DUMPY"/>
    <property type="match status" value="1"/>
</dbReference>
<dbReference type="PROSITE" id="PS01186">
    <property type="entry name" value="EGF_2"/>
    <property type="match status" value="5"/>
</dbReference>
<dbReference type="SUPFAM" id="SSF90148">
    <property type="entry name" value="DPY module"/>
    <property type="match status" value="5"/>
</dbReference>
<comment type="caution">
    <text evidence="3">The sequence shown here is derived from an EMBL/GenBank/DDBJ whole genome shotgun (WGS) entry which is preliminary data.</text>
</comment>
<feature type="domain" description="EGF-like" evidence="2">
    <location>
        <begin position="66"/>
        <end position="104"/>
    </location>
</feature>
<keyword evidence="1" id="KW-1015">Disulfide bond</keyword>
<comment type="caution">
    <text evidence="1">Lacks conserved residue(s) required for the propagation of feature annotation.</text>
</comment>
<dbReference type="Proteomes" id="UP000823941">
    <property type="component" value="Chromosome 10"/>
</dbReference>
<keyword evidence="1" id="KW-0245">EGF-like domain</keyword>
<dbReference type="Pfam" id="PF21164">
    <property type="entry name" value="Dumpy_DPY"/>
    <property type="match status" value="5"/>
</dbReference>
<sequence>MKVLKGAETCGTVVSRASAVLWAPPPPPSEIFKHDVRVEQLDKHYNRGASEWVTGGDGIPPREETVLDSCQPSPCGPNSLCRAVNGHSVCSCESGFIGTPPSCRPECIVSSECPQNKACVNKKCIDPCPNTCGLNARCQVITHNPICSCTPGFTGDPFTRCSPEEKMVQTNPCVPSPCGPNSECRVIGDQAACSCMPNYIGRVPNCRPECTIDAECPSNAACINERCKDPCQGGCGLNALCLTVNHRPICSCQQGFTGDASSNCVQMVISSTEVTPTSSPCTPSPCGPNAECREHNGAGACFCSEAYEGDPYSPQGCRRECENNDECAPNLACTRFKCIDPCPRTCGQMAQCTVENHVPVCSCPRGYSGDPFFQCREIVLDSTPPQNPCEPTPCGPNSQCRQVNMQAVCSCLPNYVGSPPGCRPECVVNSECDTSKACINQKCDDPCPNTCGLRAHCLVKNHNPICTCPLGMTGDPFTQCYSIPVTTERPPSCNPSPCGPHSRCQLLASGPACSCLPGYVGSPPSCRPECTINSECPASLACVRQKCEDPCPGSCGIDASCHVLNHVAVCVCNEGYSGDPFSRCSPVLAAPTTPEPTDPCNPSPCGPNAQCDNGFCTCLPEYNGNPYESCRPECTGSQECPRDKACFRNKCRDPCPGVCGQNAKCDVINHIPTCSCISDYTGDPFTHCHPMEEVKQQPRDPCHPSPCGPNSVCRNYTVICTMDERHRVLKSAQEKT</sequence>
<feature type="domain" description="EGF-like" evidence="2">
    <location>
        <begin position="489"/>
        <end position="527"/>
    </location>
</feature>
<dbReference type="InterPro" id="IPR000742">
    <property type="entry name" value="EGF"/>
</dbReference>
<evidence type="ECO:0000313" key="3">
    <source>
        <dbReference type="EMBL" id="KAG7307581.1"/>
    </source>
</evidence>
<evidence type="ECO:0000259" key="2">
    <source>
        <dbReference type="PROSITE" id="PS50026"/>
    </source>
</evidence>
<feature type="domain" description="EGF-like" evidence="2">
    <location>
        <begin position="169"/>
        <end position="207"/>
    </location>
</feature>
<proteinExistence type="predicted"/>
<feature type="domain" description="EGF-like" evidence="2">
    <location>
        <begin position="125"/>
        <end position="162"/>
    </location>
</feature>
<protein>
    <recommendedName>
        <fullName evidence="2">EGF-like domain-containing protein</fullName>
    </recommendedName>
</protein>
<evidence type="ECO:0000313" key="4">
    <source>
        <dbReference type="Proteomes" id="UP000823941"/>
    </source>
</evidence>
<keyword evidence="4" id="KW-1185">Reference proteome</keyword>
<name>A0ABQ7QRG9_PLUXY</name>
<gene>
    <name evidence="3" type="ORF">JYU34_007803</name>
</gene>
<feature type="domain" description="EGF-like" evidence="2">
    <location>
        <begin position="385"/>
        <end position="423"/>
    </location>
</feature>
<dbReference type="EMBL" id="JAHIBW010000010">
    <property type="protein sequence ID" value="KAG7307581.1"/>
    <property type="molecule type" value="Genomic_DNA"/>
</dbReference>
<dbReference type="InterPro" id="IPR009030">
    <property type="entry name" value="Growth_fac_rcpt_cys_sf"/>
</dbReference>
<evidence type="ECO:0000256" key="1">
    <source>
        <dbReference type="PROSITE-ProRule" id="PRU00076"/>
    </source>
</evidence>
<reference evidence="3 4" key="1">
    <citation type="submission" date="2021-06" db="EMBL/GenBank/DDBJ databases">
        <title>A haploid diamondback moth (Plutella xylostella L.) genome assembly resolves 31 chromosomes and identifies a diamide resistance mutation.</title>
        <authorList>
            <person name="Ward C.M."/>
            <person name="Perry K.D."/>
            <person name="Baker G."/>
            <person name="Powis K."/>
            <person name="Heckel D.G."/>
            <person name="Baxter S.W."/>
        </authorList>
    </citation>
    <scope>NUCLEOTIDE SEQUENCE [LARGE SCALE GENOMIC DNA]</scope>
    <source>
        <strain evidence="3 4">LV</strain>
        <tissue evidence="3">Single pupa</tissue>
    </source>
</reference>
<organism evidence="3 4">
    <name type="scientific">Plutella xylostella</name>
    <name type="common">Diamondback moth</name>
    <name type="synonym">Plutella maculipennis</name>
    <dbReference type="NCBI Taxonomy" id="51655"/>
    <lineage>
        <taxon>Eukaryota</taxon>
        <taxon>Metazoa</taxon>
        <taxon>Ecdysozoa</taxon>
        <taxon>Arthropoda</taxon>
        <taxon>Hexapoda</taxon>
        <taxon>Insecta</taxon>
        <taxon>Pterygota</taxon>
        <taxon>Neoptera</taxon>
        <taxon>Endopterygota</taxon>
        <taxon>Lepidoptera</taxon>
        <taxon>Glossata</taxon>
        <taxon>Ditrysia</taxon>
        <taxon>Yponomeutoidea</taxon>
        <taxon>Plutellidae</taxon>
        <taxon>Plutella</taxon>
    </lineage>
</organism>
<dbReference type="PANTHER" id="PTHR22963">
    <property type="entry name" value="ENDOGLIN-RELATED"/>
    <property type="match status" value="1"/>
</dbReference>
<accession>A0ABQ7QRG9</accession>